<dbReference type="EMBL" id="JAATIS010008602">
    <property type="protein sequence ID" value="KAG2456591.1"/>
    <property type="molecule type" value="Genomic_DNA"/>
</dbReference>
<feature type="compositionally biased region" description="Acidic residues" evidence="11">
    <location>
        <begin position="9"/>
        <end position="22"/>
    </location>
</feature>
<feature type="non-terminal residue" evidence="13">
    <location>
        <position position="1"/>
    </location>
</feature>
<organism evidence="13 14">
    <name type="scientific">Polypterus senegalus</name>
    <name type="common">Senegal bichir</name>
    <dbReference type="NCBI Taxonomy" id="55291"/>
    <lineage>
        <taxon>Eukaryota</taxon>
        <taxon>Metazoa</taxon>
        <taxon>Chordata</taxon>
        <taxon>Craniata</taxon>
        <taxon>Vertebrata</taxon>
        <taxon>Euteleostomi</taxon>
        <taxon>Actinopterygii</taxon>
        <taxon>Polypteriformes</taxon>
        <taxon>Polypteridae</taxon>
        <taxon>Polypterus</taxon>
    </lineage>
</organism>
<dbReference type="PANTHER" id="PTHR15462">
    <property type="entry name" value="SERINE PROTEASE"/>
    <property type="match status" value="1"/>
</dbReference>
<keyword evidence="6" id="KW-0378">Hydrolase</keyword>
<keyword evidence="5" id="KW-0732">Signal</keyword>
<evidence type="ECO:0000256" key="3">
    <source>
        <dbReference type="ARBA" id="ARBA00022525"/>
    </source>
</evidence>
<protein>
    <recommendedName>
        <fullName evidence="10">Serine protease 23</fullName>
    </recommendedName>
</protein>
<keyword evidence="14" id="KW-1185">Reference proteome</keyword>
<dbReference type="PROSITE" id="PS00134">
    <property type="entry name" value="TRYPSIN_HIS"/>
    <property type="match status" value="1"/>
</dbReference>
<evidence type="ECO:0000256" key="8">
    <source>
        <dbReference type="ARBA" id="ARBA00023157"/>
    </source>
</evidence>
<evidence type="ECO:0000313" key="14">
    <source>
        <dbReference type="Proteomes" id="UP000886611"/>
    </source>
</evidence>
<feature type="domain" description="Peptidase S1" evidence="12">
    <location>
        <begin position="407"/>
        <end position="653"/>
    </location>
</feature>
<dbReference type="Proteomes" id="UP000886611">
    <property type="component" value="Unassembled WGS sequence"/>
</dbReference>
<reference evidence="13 14" key="1">
    <citation type="journal article" date="2021" name="Cell">
        <title>Tracing the genetic footprints of vertebrate landing in non-teleost ray-finned fishes.</title>
        <authorList>
            <person name="Bi X."/>
            <person name="Wang K."/>
            <person name="Yang L."/>
            <person name="Pan H."/>
            <person name="Jiang H."/>
            <person name="Wei Q."/>
            <person name="Fang M."/>
            <person name="Yu H."/>
            <person name="Zhu C."/>
            <person name="Cai Y."/>
            <person name="He Y."/>
            <person name="Gan X."/>
            <person name="Zeng H."/>
            <person name="Yu D."/>
            <person name="Zhu Y."/>
            <person name="Jiang H."/>
            <person name="Qiu Q."/>
            <person name="Yang H."/>
            <person name="Zhang Y.E."/>
            <person name="Wang W."/>
            <person name="Zhu M."/>
            <person name="He S."/>
            <person name="Zhang G."/>
        </authorList>
    </citation>
    <scope>NUCLEOTIDE SEQUENCE [LARGE SCALE GENOMIC DNA]</scope>
    <source>
        <strain evidence="13">Bchr_013</strain>
    </source>
</reference>
<proteinExistence type="inferred from homology"/>
<name>A0A8X7WW23_POLSE</name>
<evidence type="ECO:0000256" key="5">
    <source>
        <dbReference type="ARBA" id="ARBA00022729"/>
    </source>
</evidence>
<dbReference type="InterPro" id="IPR050966">
    <property type="entry name" value="Glutamyl_endopeptidase"/>
</dbReference>
<comment type="subcellular location">
    <subcellularLocation>
        <location evidence="1">Secreted</location>
    </subcellularLocation>
</comment>
<dbReference type="GO" id="GO:0004252">
    <property type="term" value="F:serine-type endopeptidase activity"/>
    <property type="evidence" value="ECO:0007669"/>
    <property type="project" value="InterPro"/>
</dbReference>
<sequence length="663" mass="76964">MEQIKEEQRENEETESDQNEENELMKEQEKGDSFINRNVTSRQALHPAKVTWISLTDNLQEEARPKTSPERIISEFPIQQSLNERQEQEYVKPRIQSHQQSLGSACVSHGRAGQELCYLCMQRAQNNVPVSFAEERQRKEKDDERVLIQYQQQKDQNELLKQQLKSKPPGVPKFEPDSDGPIFGIHDLTNEKLLQKRQRAHQIYRQQLEESAKKKRDALFNHIMEQKKEQDLLEKSRRELITDRMSRYEKLSHIRKSLQDDWARSIETKHQREQQEEQYTKSSYNMGSLLFQAIIFLCTFEGVFLLSPFWKPSWPTTKLPVVLPQLTEELGLPKFNADAKLNVTSNCGPDCHKGAPLPTFEQLKEFLSYETLYFNGSLTETKVGIYGFNMADMATVQGRNGRSRAKRQIYGYDSRFSIFGKNFLLNYPFSTSVKVSTGCTGTLVAEKHVLTAAHCIHDGKSYVKGAQKLKVGFLKPKLKDVTEKNSNQTKSHNSEKMKFQWIRVKRTHVPKGWIKGSANDIGMDYDYALLELKKPHKRRYMKIGVSPPVKQLPAGRIHFSGFDNDRPGNLVYRFCEVREETYDLLYQHCDAQPGASGSGVYVRMWKRQFQRWERKIIGVFSGHQWVDQNGVPQDFNVAVRITPLKYAQICFWIKGNYVDCRDG</sequence>
<keyword evidence="9" id="KW-0325">Glycoprotein</keyword>
<keyword evidence="3" id="KW-0964">Secreted</keyword>
<keyword evidence="7" id="KW-0720">Serine protease</keyword>
<keyword evidence="8" id="KW-1015">Disulfide bond</keyword>
<feature type="region of interest" description="Disordered" evidence="11">
    <location>
        <begin position="1"/>
        <end position="34"/>
    </location>
</feature>
<dbReference type="GO" id="GO:0006508">
    <property type="term" value="P:proteolysis"/>
    <property type="evidence" value="ECO:0007669"/>
    <property type="project" value="UniProtKB-KW"/>
</dbReference>
<dbReference type="GO" id="GO:0005615">
    <property type="term" value="C:extracellular space"/>
    <property type="evidence" value="ECO:0007669"/>
    <property type="project" value="TreeGrafter"/>
</dbReference>
<dbReference type="Pfam" id="PF00089">
    <property type="entry name" value="Trypsin"/>
    <property type="match status" value="1"/>
</dbReference>
<gene>
    <name evidence="13" type="primary">Prss23_0</name>
    <name evidence="13" type="ORF">GTO96_0013240</name>
</gene>
<dbReference type="InterPro" id="IPR018114">
    <property type="entry name" value="TRYPSIN_HIS"/>
</dbReference>
<dbReference type="PANTHER" id="PTHR15462:SF10">
    <property type="entry name" value="SERINE PROTEASE 23"/>
    <property type="match status" value="1"/>
</dbReference>
<accession>A0A8X7WW23</accession>
<dbReference type="InterPro" id="IPR009003">
    <property type="entry name" value="Peptidase_S1_PA"/>
</dbReference>
<comment type="caution">
    <text evidence="13">The sequence shown here is derived from an EMBL/GenBank/DDBJ whole genome shotgun (WGS) entry which is preliminary data.</text>
</comment>
<dbReference type="FunFam" id="2.40.10.10:FF:000040">
    <property type="entry name" value="Serine protease 23"/>
    <property type="match status" value="1"/>
</dbReference>
<dbReference type="Gene3D" id="2.40.10.10">
    <property type="entry name" value="Trypsin-like serine proteases"/>
    <property type="match status" value="2"/>
</dbReference>
<evidence type="ECO:0000256" key="6">
    <source>
        <dbReference type="ARBA" id="ARBA00022801"/>
    </source>
</evidence>
<evidence type="ECO:0000256" key="9">
    <source>
        <dbReference type="ARBA" id="ARBA00023180"/>
    </source>
</evidence>
<dbReference type="FunFam" id="2.40.10.10:FF:000048">
    <property type="entry name" value="serine protease 23"/>
    <property type="match status" value="1"/>
</dbReference>
<dbReference type="AlphaFoldDB" id="A0A8X7WW23"/>
<feature type="non-terminal residue" evidence="13">
    <location>
        <position position="663"/>
    </location>
</feature>
<evidence type="ECO:0000313" key="13">
    <source>
        <dbReference type="EMBL" id="KAG2456591.1"/>
    </source>
</evidence>
<evidence type="ECO:0000259" key="12">
    <source>
        <dbReference type="SMART" id="SM00020"/>
    </source>
</evidence>
<comment type="similarity">
    <text evidence="2">Belongs to the peptidase S1 family.</text>
</comment>
<keyword evidence="4 13" id="KW-0645">Protease</keyword>
<dbReference type="SMART" id="SM00020">
    <property type="entry name" value="Tryp_SPc"/>
    <property type="match status" value="1"/>
</dbReference>
<evidence type="ECO:0000256" key="4">
    <source>
        <dbReference type="ARBA" id="ARBA00022670"/>
    </source>
</evidence>
<dbReference type="InterPro" id="IPR001254">
    <property type="entry name" value="Trypsin_dom"/>
</dbReference>
<dbReference type="SUPFAM" id="SSF50494">
    <property type="entry name" value="Trypsin-like serine proteases"/>
    <property type="match status" value="1"/>
</dbReference>
<evidence type="ECO:0000256" key="11">
    <source>
        <dbReference type="SAM" id="MobiDB-lite"/>
    </source>
</evidence>
<evidence type="ECO:0000256" key="1">
    <source>
        <dbReference type="ARBA" id="ARBA00004613"/>
    </source>
</evidence>
<evidence type="ECO:0000256" key="7">
    <source>
        <dbReference type="ARBA" id="ARBA00022825"/>
    </source>
</evidence>
<evidence type="ECO:0000256" key="10">
    <source>
        <dbReference type="ARBA" id="ARBA00040551"/>
    </source>
</evidence>
<feature type="compositionally biased region" description="Basic and acidic residues" evidence="11">
    <location>
        <begin position="23"/>
        <end position="32"/>
    </location>
</feature>
<dbReference type="InterPro" id="IPR043504">
    <property type="entry name" value="Peptidase_S1_PA_chymotrypsin"/>
</dbReference>
<evidence type="ECO:0000256" key="2">
    <source>
        <dbReference type="ARBA" id="ARBA00007664"/>
    </source>
</evidence>